<sequence length="74" mass="8822">MEIKRTLYSKILDMTIIASLLVMWSIIMSTHFIKSLVITIWISSIGAILIMEKFYFLVYPLKLRKKMKEYLFTN</sequence>
<feature type="transmembrane region" description="Helical" evidence="1">
    <location>
        <begin position="38"/>
        <end position="58"/>
    </location>
</feature>
<dbReference type="Proteomes" id="UP001314796">
    <property type="component" value="Unassembled WGS sequence"/>
</dbReference>
<accession>A0ABS2NQA6</accession>
<keyword evidence="1" id="KW-0472">Membrane</keyword>
<organism evidence="2 3">
    <name type="scientific">Alkaliphilus hydrothermalis</name>
    <dbReference type="NCBI Taxonomy" id="1482730"/>
    <lineage>
        <taxon>Bacteria</taxon>
        <taxon>Bacillati</taxon>
        <taxon>Bacillota</taxon>
        <taxon>Clostridia</taxon>
        <taxon>Peptostreptococcales</taxon>
        <taxon>Natronincolaceae</taxon>
        <taxon>Alkaliphilus</taxon>
    </lineage>
</organism>
<proteinExistence type="predicted"/>
<keyword evidence="3" id="KW-1185">Reference proteome</keyword>
<reference evidence="2 3" key="1">
    <citation type="submission" date="2021-01" db="EMBL/GenBank/DDBJ databases">
        <title>Genomic Encyclopedia of Type Strains, Phase IV (KMG-IV): sequencing the most valuable type-strain genomes for metagenomic binning, comparative biology and taxonomic classification.</title>
        <authorList>
            <person name="Goeker M."/>
        </authorList>
    </citation>
    <scope>NUCLEOTIDE SEQUENCE [LARGE SCALE GENOMIC DNA]</scope>
    <source>
        <strain evidence="2 3">DSM 25890</strain>
    </source>
</reference>
<keyword evidence="1" id="KW-0812">Transmembrane</keyword>
<evidence type="ECO:0000256" key="1">
    <source>
        <dbReference type="SAM" id="Phobius"/>
    </source>
</evidence>
<protein>
    <submittedName>
        <fullName evidence="2">Uncharacterized protein</fullName>
    </submittedName>
</protein>
<keyword evidence="1" id="KW-1133">Transmembrane helix</keyword>
<gene>
    <name evidence="2" type="ORF">JOC73_001663</name>
</gene>
<evidence type="ECO:0000313" key="2">
    <source>
        <dbReference type="EMBL" id="MBM7615101.1"/>
    </source>
</evidence>
<dbReference type="EMBL" id="JAFBEE010000009">
    <property type="protein sequence ID" value="MBM7615101.1"/>
    <property type="molecule type" value="Genomic_DNA"/>
</dbReference>
<name>A0ABS2NQA6_9FIRM</name>
<evidence type="ECO:0000313" key="3">
    <source>
        <dbReference type="Proteomes" id="UP001314796"/>
    </source>
</evidence>
<feature type="transmembrane region" description="Helical" evidence="1">
    <location>
        <begin position="12"/>
        <end position="32"/>
    </location>
</feature>
<comment type="caution">
    <text evidence="2">The sequence shown here is derived from an EMBL/GenBank/DDBJ whole genome shotgun (WGS) entry which is preliminary data.</text>
</comment>